<dbReference type="Gene3D" id="1.10.510.10">
    <property type="entry name" value="Transferase(Phosphotransferase) domain 1"/>
    <property type="match status" value="1"/>
</dbReference>
<keyword evidence="1" id="KW-0808">Transferase</keyword>
<keyword evidence="3 6" id="KW-0418">Kinase</keyword>
<keyword evidence="7" id="KW-1185">Reference proteome</keyword>
<dbReference type="PANTHER" id="PTHR43289:SF33">
    <property type="entry name" value="SERINE_THREONINE KINASE 31"/>
    <property type="match status" value="1"/>
</dbReference>
<keyword evidence="2" id="KW-0547">Nucleotide-binding</keyword>
<dbReference type="InterPro" id="IPR011009">
    <property type="entry name" value="Kinase-like_dom_sf"/>
</dbReference>
<dbReference type="RefSeq" id="WP_394822394.1">
    <property type="nucleotide sequence ID" value="NZ_CP089984.1"/>
</dbReference>
<dbReference type="Pfam" id="PF00069">
    <property type="entry name" value="Pkinase"/>
    <property type="match status" value="1"/>
</dbReference>
<dbReference type="CDD" id="cd14014">
    <property type="entry name" value="STKc_PknB_like"/>
    <property type="match status" value="1"/>
</dbReference>
<evidence type="ECO:0000313" key="6">
    <source>
        <dbReference type="EMBL" id="WXB12773.1"/>
    </source>
</evidence>
<evidence type="ECO:0000256" key="4">
    <source>
        <dbReference type="ARBA" id="ARBA00022840"/>
    </source>
</evidence>
<dbReference type="GO" id="GO:0016301">
    <property type="term" value="F:kinase activity"/>
    <property type="evidence" value="ECO:0007669"/>
    <property type="project" value="UniProtKB-KW"/>
</dbReference>
<evidence type="ECO:0000313" key="7">
    <source>
        <dbReference type="Proteomes" id="UP001370348"/>
    </source>
</evidence>
<dbReference type="SUPFAM" id="SSF56112">
    <property type="entry name" value="Protein kinase-like (PK-like)"/>
    <property type="match status" value="1"/>
</dbReference>
<evidence type="ECO:0000256" key="1">
    <source>
        <dbReference type="ARBA" id="ARBA00022679"/>
    </source>
</evidence>
<organism evidence="6 7">
    <name type="scientific">Pendulispora albinea</name>
    <dbReference type="NCBI Taxonomy" id="2741071"/>
    <lineage>
        <taxon>Bacteria</taxon>
        <taxon>Pseudomonadati</taxon>
        <taxon>Myxococcota</taxon>
        <taxon>Myxococcia</taxon>
        <taxon>Myxococcales</taxon>
        <taxon>Sorangiineae</taxon>
        <taxon>Pendulisporaceae</taxon>
        <taxon>Pendulispora</taxon>
    </lineage>
</organism>
<protein>
    <submittedName>
        <fullName evidence="6">Protein kinase</fullName>
    </submittedName>
</protein>
<evidence type="ECO:0000259" key="5">
    <source>
        <dbReference type="PROSITE" id="PS50011"/>
    </source>
</evidence>
<feature type="domain" description="Protein kinase" evidence="5">
    <location>
        <begin position="176"/>
        <end position="403"/>
    </location>
</feature>
<sequence length="403" mass="43545">MKEANRPPLPPEVARLLEVGRPGGPSIDDAMALLRQIRRTPHEARTLEELTIRHTASPLPEPLALAAASAAIDRGEPAAAFALLNEASSSGALMLRADLEADRGDTSAALALVERVLLRDIGHPGARERHLRLRQAMGLTSALDGGPGGWRGAQGARKERDARETTWIASEPDTPYVIHREVARGGSGVVYEAEDRDLGRRLALKMYHEPNRQREQLLHEARVAVALSGLAGPGIVRVFDVDPDRGWIALEWAGGGALRDRIGEGDRAALLPIERWALPLAATLARVHDAGWLHLDVKPANVLFARDNAPLLTDFGIARRQGEHPAAGSLGYASPERIAGAACDEREDVYGFGRLLEDVIQRLNTPDIVAQWTPLVSACVAPRMSRLSSAHAIAQRISEALAR</sequence>
<evidence type="ECO:0000256" key="3">
    <source>
        <dbReference type="ARBA" id="ARBA00022777"/>
    </source>
</evidence>
<name>A0ABZ2LPE5_9BACT</name>
<keyword evidence="4" id="KW-0067">ATP-binding</keyword>
<dbReference type="Proteomes" id="UP001370348">
    <property type="component" value="Chromosome"/>
</dbReference>
<dbReference type="InterPro" id="IPR000719">
    <property type="entry name" value="Prot_kinase_dom"/>
</dbReference>
<evidence type="ECO:0000256" key="2">
    <source>
        <dbReference type="ARBA" id="ARBA00022741"/>
    </source>
</evidence>
<dbReference type="PANTHER" id="PTHR43289">
    <property type="entry name" value="MITOGEN-ACTIVATED PROTEIN KINASE KINASE KINASE 20-RELATED"/>
    <property type="match status" value="1"/>
</dbReference>
<dbReference type="PROSITE" id="PS50011">
    <property type="entry name" value="PROTEIN_KINASE_DOM"/>
    <property type="match status" value="1"/>
</dbReference>
<dbReference type="EMBL" id="CP089984">
    <property type="protein sequence ID" value="WXB12773.1"/>
    <property type="molecule type" value="Genomic_DNA"/>
</dbReference>
<proteinExistence type="predicted"/>
<dbReference type="SMART" id="SM00220">
    <property type="entry name" value="S_TKc"/>
    <property type="match status" value="1"/>
</dbReference>
<reference evidence="6 7" key="1">
    <citation type="submission" date="2021-12" db="EMBL/GenBank/DDBJ databases">
        <title>Discovery of the Pendulisporaceae a myxobacterial family with distinct sporulation behavior and unique specialized metabolism.</title>
        <authorList>
            <person name="Garcia R."/>
            <person name="Popoff A."/>
            <person name="Bader C.D."/>
            <person name="Loehr J."/>
            <person name="Walesch S."/>
            <person name="Walt C."/>
            <person name="Boldt J."/>
            <person name="Bunk B."/>
            <person name="Haeckl F.J.F.P.J."/>
            <person name="Gunesch A.P."/>
            <person name="Birkelbach J."/>
            <person name="Nuebel U."/>
            <person name="Pietschmann T."/>
            <person name="Bach T."/>
            <person name="Mueller R."/>
        </authorList>
    </citation>
    <scope>NUCLEOTIDE SEQUENCE [LARGE SCALE GENOMIC DNA]</scope>
    <source>
        <strain evidence="6 7">MSr11954</strain>
    </source>
</reference>
<accession>A0ABZ2LPE5</accession>
<gene>
    <name evidence="6" type="ORF">LZC94_33600</name>
</gene>